<gene>
    <name evidence="2" type="ORF">A6F65_00745</name>
</gene>
<dbReference type="KEGG" id="anh:A6F65_00745"/>
<evidence type="ECO:0000313" key="2">
    <source>
        <dbReference type="EMBL" id="ANU07065.1"/>
    </source>
</evidence>
<reference evidence="2 3" key="1">
    <citation type="submission" date="2016-07" db="EMBL/GenBank/DDBJ databases">
        <title>Complete genome sequence of Altererythrobacter namhicola JCM 16345T, containing esterase-encoding genes.</title>
        <authorList>
            <person name="Cheng H."/>
            <person name="Wu Y.-H."/>
            <person name="Jian S.-L."/>
            <person name="Huo Y.-Y."/>
            <person name="Wang C.-S."/>
            <person name="Xu X.-W."/>
        </authorList>
    </citation>
    <scope>NUCLEOTIDE SEQUENCE [LARGE SCALE GENOMIC DNA]</scope>
    <source>
        <strain evidence="2 3">JCM 16345</strain>
    </source>
</reference>
<evidence type="ECO:0000313" key="3">
    <source>
        <dbReference type="Proteomes" id="UP000092698"/>
    </source>
</evidence>
<dbReference type="Proteomes" id="UP000092698">
    <property type="component" value="Chromosome"/>
</dbReference>
<sequence>MSTLAALLLAMQAAPAPQADVPVRSEPAVASARIGVAIVRPAAIRGGKAEGETAQQARRTESGGRILFEFE</sequence>
<proteinExistence type="predicted"/>
<dbReference type="EMBL" id="CP016545">
    <property type="protein sequence ID" value="ANU07065.1"/>
    <property type="molecule type" value="Genomic_DNA"/>
</dbReference>
<accession>A0A1C7D6I2</accession>
<keyword evidence="1" id="KW-0732">Signal</keyword>
<dbReference type="AlphaFoldDB" id="A0A1C7D6I2"/>
<dbReference type="RefSeq" id="WP_157093041.1">
    <property type="nucleotide sequence ID" value="NZ_CP016545.1"/>
</dbReference>
<feature type="signal peptide" evidence="1">
    <location>
        <begin position="1"/>
        <end position="19"/>
    </location>
</feature>
<organism evidence="2 3">
    <name type="scientific">Paraurantiacibacter namhicola</name>
    <dbReference type="NCBI Taxonomy" id="645517"/>
    <lineage>
        <taxon>Bacteria</taxon>
        <taxon>Pseudomonadati</taxon>
        <taxon>Pseudomonadota</taxon>
        <taxon>Alphaproteobacteria</taxon>
        <taxon>Sphingomonadales</taxon>
        <taxon>Erythrobacteraceae</taxon>
        <taxon>Paraurantiacibacter</taxon>
    </lineage>
</organism>
<feature type="chain" id="PRO_5008884325" evidence="1">
    <location>
        <begin position="20"/>
        <end position="71"/>
    </location>
</feature>
<protein>
    <submittedName>
        <fullName evidence="2">Uncharacterized protein</fullName>
    </submittedName>
</protein>
<evidence type="ECO:0000256" key="1">
    <source>
        <dbReference type="SAM" id="SignalP"/>
    </source>
</evidence>
<name>A0A1C7D6I2_9SPHN</name>
<keyword evidence="3" id="KW-1185">Reference proteome</keyword>